<proteinExistence type="predicted"/>
<accession>A0A0G0XN24</accession>
<dbReference type="Proteomes" id="UP000033930">
    <property type="component" value="Unassembled WGS sequence"/>
</dbReference>
<protein>
    <submittedName>
        <fullName evidence="1">Uncharacterized protein</fullName>
    </submittedName>
</protein>
<sequence length="106" mass="11834">MGEEKIVRMEMINGFIAKKEAGAVHIVWTAPEARGQFYPAGCSDSPLARRTQGTRVRKAQVLQASRMDYCKENPEEDPQWPYGRAISRVSSLRLPSRKTNNGALGN</sequence>
<comment type="caution">
    <text evidence="1">The sequence shown here is derived from an EMBL/GenBank/DDBJ whole genome shotgun (WGS) entry which is preliminary data.</text>
</comment>
<organism evidence="1 2">
    <name type="scientific">Candidatus Uhrbacteria bacterium GW2011_GWC1_41_20</name>
    <dbReference type="NCBI Taxonomy" id="1618983"/>
    <lineage>
        <taxon>Bacteria</taxon>
        <taxon>Candidatus Uhriibacteriota</taxon>
    </lineage>
</organism>
<dbReference type="EMBL" id="LCAW01000020">
    <property type="protein sequence ID" value="KKR98200.1"/>
    <property type="molecule type" value="Genomic_DNA"/>
</dbReference>
<name>A0A0G0XN24_9BACT</name>
<dbReference type="AlphaFoldDB" id="A0A0G0XN24"/>
<evidence type="ECO:0000313" key="2">
    <source>
        <dbReference type="Proteomes" id="UP000033930"/>
    </source>
</evidence>
<reference evidence="1 2" key="1">
    <citation type="journal article" date="2015" name="Nature">
        <title>rRNA introns, odd ribosomes, and small enigmatic genomes across a large radiation of phyla.</title>
        <authorList>
            <person name="Brown C.T."/>
            <person name="Hug L.A."/>
            <person name="Thomas B.C."/>
            <person name="Sharon I."/>
            <person name="Castelle C.J."/>
            <person name="Singh A."/>
            <person name="Wilkins M.J."/>
            <person name="Williams K.H."/>
            <person name="Banfield J.F."/>
        </authorList>
    </citation>
    <scope>NUCLEOTIDE SEQUENCE [LARGE SCALE GENOMIC DNA]</scope>
</reference>
<evidence type="ECO:0000313" key="1">
    <source>
        <dbReference type="EMBL" id="KKR98200.1"/>
    </source>
</evidence>
<gene>
    <name evidence="1" type="ORF">UU50_C0020G0018</name>
</gene>